<keyword evidence="2" id="KW-1185">Reference proteome</keyword>
<dbReference type="InterPro" id="IPR029069">
    <property type="entry name" value="HotDog_dom_sf"/>
</dbReference>
<organism evidence="1 2">
    <name type="scientific">Salinisphaera aquimarina</name>
    <dbReference type="NCBI Taxonomy" id="2094031"/>
    <lineage>
        <taxon>Bacteria</taxon>
        <taxon>Pseudomonadati</taxon>
        <taxon>Pseudomonadota</taxon>
        <taxon>Gammaproteobacteria</taxon>
        <taxon>Salinisphaerales</taxon>
        <taxon>Salinisphaeraceae</taxon>
        <taxon>Salinisphaera</taxon>
    </lineage>
</organism>
<dbReference type="RefSeq" id="WP_380690728.1">
    <property type="nucleotide sequence ID" value="NZ_JBHRSS010000007.1"/>
</dbReference>
<dbReference type="InterPro" id="IPR027961">
    <property type="entry name" value="DUF4442"/>
</dbReference>
<sequence>MKAALLRRMMNVWPPFAASGIHVEEIASDWSYARVALKFRPWNRNYMGTQFGGNLFKMGDPFWAILAIRRMGDGYLVWDAAAEIQFVAPGRETVYTEFRFDDDIRDELIESAATGRKTLRWFENDIVTADGTVIARTRKQLYVRRKPQRKTRAK</sequence>
<comment type="caution">
    <text evidence="1">The sequence shown here is derived from an EMBL/GenBank/DDBJ whole genome shotgun (WGS) entry which is preliminary data.</text>
</comment>
<accession>A0ABV7EQY5</accession>
<evidence type="ECO:0000313" key="1">
    <source>
        <dbReference type="EMBL" id="MFC3105168.1"/>
    </source>
</evidence>
<evidence type="ECO:0000313" key="2">
    <source>
        <dbReference type="Proteomes" id="UP001595462"/>
    </source>
</evidence>
<protein>
    <submittedName>
        <fullName evidence="1">DUF4442 domain-containing protein</fullName>
    </submittedName>
</protein>
<gene>
    <name evidence="1" type="ORF">ACFOSU_14900</name>
</gene>
<dbReference type="Proteomes" id="UP001595462">
    <property type="component" value="Unassembled WGS sequence"/>
</dbReference>
<dbReference type="EMBL" id="JBHRSS010000007">
    <property type="protein sequence ID" value="MFC3105168.1"/>
    <property type="molecule type" value="Genomic_DNA"/>
</dbReference>
<dbReference type="Pfam" id="PF14539">
    <property type="entry name" value="DUF4442"/>
    <property type="match status" value="1"/>
</dbReference>
<dbReference type="Gene3D" id="3.10.129.10">
    <property type="entry name" value="Hotdog Thioesterase"/>
    <property type="match status" value="1"/>
</dbReference>
<reference evidence="2" key="1">
    <citation type="journal article" date="2019" name="Int. J. Syst. Evol. Microbiol.">
        <title>The Global Catalogue of Microorganisms (GCM) 10K type strain sequencing project: providing services to taxonomists for standard genome sequencing and annotation.</title>
        <authorList>
            <consortium name="The Broad Institute Genomics Platform"/>
            <consortium name="The Broad Institute Genome Sequencing Center for Infectious Disease"/>
            <person name="Wu L."/>
            <person name="Ma J."/>
        </authorList>
    </citation>
    <scope>NUCLEOTIDE SEQUENCE [LARGE SCALE GENOMIC DNA]</scope>
    <source>
        <strain evidence="2">KCTC 52640</strain>
    </source>
</reference>
<proteinExistence type="predicted"/>
<dbReference type="SUPFAM" id="SSF54637">
    <property type="entry name" value="Thioesterase/thiol ester dehydrase-isomerase"/>
    <property type="match status" value="1"/>
</dbReference>
<name>A0ABV7EQY5_9GAMM</name>